<evidence type="ECO:0000313" key="2">
    <source>
        <dbReference type="EMBL" id="KAF5827035.1"/>
    </source>
</evidence>
<feature type="region of interest" description="Disordered" evidence="1">
    <location>
        <begin position="1"/>
        <end position="57"/>
    </location>
</feature>
<protein>
    <submittedName>
        <fullName evidence="2">Peptidase family U32-domain-containing protein</fullName>
    </submittedName>
</protein>
<feature type="compositionally biased region" description="Low complexity" evidence="1">
    <location>
        <begin position="37"/>
        <end position="46"/>
    </location>
</feature>
<evidence type="ECO:0000256" key="1">
    <source>
        <dbReference type="SAM" id="MobiDB-lite"/>
    </source>
</evidence>
<organism evidence="2 3">
    <name type="scientific">Dunaliella salina</name>
    <name type="common">Green alga</name>
    <name type="synonym">Protococcus salinus</name>
    <dbReference type="NCBI Taxonomy" id="3046"/>
    <lineage>
        <taxon>Eukaryota</taxon>
        <taxon>Viridiplantae</taxon>
        <taxon>Chlorophyta</taxon>
        <taxon>core chlorophytes</taxon>
        <taxon>Chlorophyceae</taxon>
        <taxon>CS clade</taxon>
        <taxon>Chlamydomonadales</taxon>
        <taxon>Dunaliellaceae</taxon>
        <taxon>Dunaliella</taxon>
    </lineage>
</organism>
<accession>A0ABQ7FXF7</accession>
<gene>
    <name evidence="2" type="ORF">DUNSADRAFT_1445</name>
</gene>
<feature type="compositionally biased region" description="Polar residues" evidence="1">
    <location>
        <begin position="7"/>
        <end position="32"/>
    </location>
</feature>
<proteinExistence type="predicted"/>
<dbReference type="InterPro" id="IPR001539">
    <property type="entry name" value="Peptidase_U32"/>
</dbReference>
<evidence type="ECO:0000313" key="3">
    <source>
        <dbReference type="Proteomes" id="UP000815325"/>
    </source>
</evidence>
<comment type="caution">
    <text evidence="2">The sequence shown here is derived from an EMBL/GenBank/DDBJ whole genome shotgun (WGS) entry which is preliminary data.</text>
</comment>
<dbReference type="Pfam" id="PF01136">
    <property type="entry name" value="Peptidase_U32"/>
    <property type="match status" value="1"/>
</dbReference>
<sequence>MLAEVASRSQQGVAASPTTGSAAYASSISTSGGDEGPAAAAPPVQGRGRRQAGGGKQSSISVLCRTPEQVEACLSLPWLQEVVLDFLEVQGLWEAVAAVKGASKRVIVATPRVLKPNEEPLIAFYLRLRADALLLRSAGLLYTLSSLGGPGTLVPGLLDPKGNPVHVPELHGDFSLNVANTLSADLLLRGSSLSRIAPTHDLSAPQICGLATSLGPLRAATSLEVILHQHLPIFHTEHCVFCRFLSSGNSYKDCGHPCEQHKVHLRDEKGADHLVLADMGCRNTIFNAQAQSGAFYVQDLVRAGVRKFRIELVDEQRELVVPLVQGYRDLLDGSRSSGDLWTWMGSLSRAGVGAGSLEGARARDRGASTLRSTAAAQKEEARHKLPAGRDANKAGAGCAVNARTTAVLNKEVRCK</sequence>
<dbReference type="Proteomes" id="UP000815325">
    <property type="component" value="Unassembled WGS sequence"/>
</dbReference>
<keyword evidence="3" id="KW-1185">Reference proteome</keyword>
<name>A0ABQ7FXF7_DUNSA</name>
<reference evidence="2" key="1">
    <citation type="submission" date="2017-08" db="EMBL/GenBank/DDBJ databases">
        <authorList>
            <person name="Polle J.E."/>
            <person name="Barry K."/>
            <person name="Cushman J."/>
            <person name="Schmutz J."/>
            <person name="Tran D."/>
            <person name="Hathwaick L.T."/>
            <person name="Yim W.C."/>
            <person name="Jenkins J."/>
            <person name="Mckie-Krisberg Z.M."/>
            <person name="Prochnik S."/>
            <person name="Lindquist E."/>
            <person name="Dockter R.B."/>
            <person name="Adam C."/>
            <person name="Molina H."/>
            <person name="Bunkerborg J."/>
            <person name="Jin E."/>
            <person name="Buchheim M."/>
            <person name="Magnuson J."/>
        </authorList>
    </citation>
    <scope>NUCLEOTIDE SEQUENCE</scope>
    <source>
        <strain evidence="2">CCAP 19/18</strain>
    </source>
</reference>
<dbReference type="EMBL" id="MU070614">
    <property type="protein sequence ID" value="KAF5827035.1"/>
    <property type="molecule type" value="Genomic_DNA"/>
</dbReference>